<feature type="transmembrane region" description="Helical" evidence="9">
    <location>
        <begin position="122"/>
        <end position="148"/>
    </location>
</feature>
<reference evidence="10" key="1">
    <citation type="journal article" date="2021" name="PeerJ">
        <title>Extensive microbial diversity within the chicken gut microbiome revealed by metagenomics and culture.</title>
        <authorList>
            <person name="Gilroy R."/>
            <person name="Ravi A."/>
            <person name="Getino M."/>
            <person name="Pursley I."/>
            <person name="Horton D.L."/>
            <person name="Alikhan N.F."/>
            <person name="Baker D."/>
            <person name="Gharbi K."/>
            <person name="Hall N."/>
            <person name="Watson M."/>
            <person name="Adriaenssens E.M."/>
            <person name="Foster-Nyarko E."/>
            <person name="Jarju S."/>
            <person name="Secka A."/>
            <person name="Antonio M."/>
            <person name="Oren A."/>
            <person name="Chaudhuri R.R."/>
            <person name="La Ragione R."/>
            <person name="Hildebrand F."/>
            <person name="Pallen M.J."/>
        </authorList>
    </citation>
    <scope>NUCLEOTIDE SEQUENCE</scope>
    <source>
        <strain evidence="10">ChiBcec1-1093</strain>
    </source>
</reference>
<keyword evidence="6 9" id="KW-1133">Transmembrane helix</keyword>
<feature type="transmembrane region" description="Helical" evidence="9">
    <location>
        <begin position="224"/>
        <end position="242"/>
    </location>
</feature>
<evidence type="ECO:0000313" key="11">
    <source>
        <dbReference type="Proteomes" id="UP000824101"/>
    </source>
</evidence>
<evidence type="ECO:0000256" key="3">
    <source>
        <dbReference type="ARBA" id="ARBA00022692"/>
    </source>
</evidence>
<comment type="similarity">
    <text evidence="9">Belongs to the H(+)-translocating pyrophosphatase (TC 3.A.10) family. K(+)-stimulated subfamily.</text>
</comment>
<dbReference type="NCBIfam" id="TIGR01104">
    <property type="entry name" value="V_PPase"/>
    <property type="match status" value="1"/>
</dbReference>
<comment type="caution">
    <text evidence="9">Lacks conserved residue(s) required for the propagation of feature annotation.</text>
</comment>
<dbReference type="Pfam" id="PF03030">
    <property type="entry name" value="H_PPase"/>
    <property type="match status" value="1"/>
</dbReference>
<comment type="function">
    <text evidence="9">Sodium pump that utilizes the energy of pyrophosphate hydrolysis as the driving force for Na(+) movement across the membrane.</text>
</comment>
<comment type="subunit">
    <text evidence="9">Homodimer.</text>
</comment>
<evidence type="ECO:0000256" key="4">
    <source>
        <dbReference type="ARBA" id="ARBA00022842"/>
    </source>
</evidence>
<dbReference type="GO" id="GO:0012505">
    <property type="term" value="C:endomembrane system"/>
    <property type="evidence" value="ECO:0007669"/>
    <property type="project" value="UniProtKB-SubCell"/>
</dbReference>
<comment type="activity regulation">
    <text evidence="9">Requires K(+) for maximal activity.</text>
</comment>
<evidence type="ECO:0000313" key="10">
    <source>
        <dbReference type="EMBL" id="HIZ79631.1"/>
    </source>
</evidence>
<feature type="transmembrane region" description="Helical" evidence="9">
    <location>
        <begin position="6"/>
        <end position="26"/>
    </location>
</feature>
<feature type="transmembrane region" description="Helical" evidence="9">
    <location>
        <begin position="447"/>
        <end position="467"/>
    </location>
</feature>
<protein>
    <recommendedName>
        <fullName evidence="9">Putative K(+)-stimulated pyrophosphate-energized sodium pump</fullName>
        <ecNumber evidence="9">7.2.3.1</ecNumber>
    </recommendedName>
    <alternativeName>
        <fullName evidence="9">Membrane-bound sodium-translocating pyrophosphatase</fullName>
    </alternativeName>
    <alternativeName>
        <fullName evidence="9">Pyrophosphate-energized inorganic pyrophosphatase</fullName>
        <shortName evidence="9">Na(+)-PPase</shortName>
    </alternativeName>
</protein>
<feature type="transmembrane region" description="Helical" evidence="9">
    <location>
        <begin position="479"/>
        <end position="498"/>
    </location>
</feature>
<dbReference type="GO" id="GO:0005886">
    <property type="term" value="C:plasma membrane"/>
    <property type="evidence" value="ECO:0007669"/>
    <property type="project" value="UniProtKB-SubCell"/>
</dbReference>
<feature type="transmembrane region" description="Helical" evidence="9">
    <location>
        <begin position="546"/>
        <end position="565"/>
    </location>
</feature>
<evidence type="ECO:0000256" key="9">
    <source>
        <dbReference type="HAMAP-Rule" id="MF_01129"/>
    </source>
</evidence>
<evidence type="ECO:0000256" key="7">
    <source>
        <dbReference type="ARBA" id="ARBA00023065"/>
    </source>
</evidence>
<keyword evidence="9" id="KW-0739">Sodium transport</keyword>
<feature type="site" description="Determinant of potassium dependence" evidence="9">
    <location>
        <position position="441"/>
    </location>
</feature>
<accession>A0A9D2GJC8</accession>
<organism evidence="10 11">
    <name type="scientific">Candidatus Lachnoclostridium stercorigallinarum</name>
    <dbReference type="NCBI Taxonomy" id="2838634"/>
    <lineage>
        <taxon>Bacteria</taxon>
        <taxon>Bacillati</taxon>
        <taxon>Bacillota</taxon>
        <taxon>Clostridia</taxon>
        <taxon>Lachnospirales</taxon>
        <taxon>Lachnospiraceae</taxon>
    </lineage>
</organism>
<evidence type="ECO:0000256" key="6">
    <source>
        <dbReference type="ARBA" id="ARBA00022989"/>
    </source>
</evidence>
<dbReference type="HAMAP" id="MF_01129">
    <property type="entry name" value="PPase_energized_pump"/>
    <property type="match status" value="1"/>
</dbReference>
<name>A0A9D2GJC8_9FIRM</name>
<dbReference type="PIRSF" id="PIRSF001265">
    <property type="entry name" value="H+-PPase"/>
    <property type="match status" value="1"/>
</dbReference>
<evidence type="ECO:0000256" key="5">
    <source>
        <dbReference type="ARBA" id="ARBA00022967"/>
    </source>
</evidence>
<feature type="transmembrane region" description="Helical" evidence="9">
    <location>
        <begin position="58"/>
        <end position="88"/>
    </location>
</feature>
<dbReference type="AlphaFoldDB" id="A0A9D2GJC8"/>
<sequence>MKSLMWVIPVVGAAALVFALATASWVRKQDMGNERMREIAGAIKEGAQAFLRAEYRMLVVFVLVLFLLIGVGIGNWITALCFLVGAAFSTLAGYFGMQVATDANVRTANGAMTGGMGKALGIAYKGGAVMGMCVVGLGLLGASTIYLLTGNVDVLTGYSLGASSIALFARVGGGIYTKAADVGADLVGKVEAGIPEDDPRNPAVIADNVGDNVGDVAGMGADLFESYVGAIVSAVTLGVVAWEAAGAFYPLTLAAAGVIASMAGTFFVRGREGRDPQKALNFGSYVAYVIVIVSSLGLSQLFFGRFQEGGAVIAGLAVGFVIGQVTEVYTSDKYKSVKRIAEQSETGPATNIISGLAVGMRSTVAPILFISVGILASYMAAGLYGIALAAVGMLATTGSTIAVDAYGPIADNAGGIAEMAGLDESVRDITDRLDSVGNTTAAIGKGFAIGSAALTALALFVSYAQAVHLETIDILNPKVIIGLFIGGMLPFLFSAITMESVSKAAYRMIEEVRRQFREDPGILKGESRPDYTSCVGISTTAALQEMLVPGLIAVAAPLVMGVCLGTDALGGLLAGALLTGVLMAVFMANAGGAWDNAKKYIEGGAHGGKGSEPHKAAVVGDTVGDPFKDTSGPSINILIKLMTIVSLVFAPLFLTVGPLF</sequence>
<keyword evidence="9" id="KW-0915">Sodium</keyword>
<keyword evidence="5 9" id="KW-1278">Translocase</keyword>
<evidence type="ECO:0000256" key="2">
    <source>
        <dbReference type="ARBA" id="ARBA00022448"/>
    </source>
</evidence>
<dbReference type="PANTHER" id="PTHR31998">
    <property type="entry name" value="K(+)-INSENSITIVE PYROPHOSPHATE-ENERGIZED PROTON PUMP"/>
    <property type="match status" value="1"/>
</dbReference>
<dbReference type="NCBIfam" id="NF001960">
    <property type="entry name" value="PRK00733.3-5"/>
    <property type="match status" value="1"/>
</dbReference>
<comment type="catalytic activity">
    <reaction evidence="9">
        <text>Na(+)(in) + diphosphate + H2O = Na(+)(out) + 2 phosphate + H(+)</text>
        <dbReference type="Rhea" id="RHEA:57884"/>
        <dbReference type="ChEBI" id="CHEBI:15377"/>
        <dbReference type="ChEBI" id="CHEBI:15378"/>
        <dbReference type="ChEBI" id="CHEBI:29101"/>
        <dbReference type="ChEBI" id="CHEBI:33019"/>
        <dbReference type="ChEBI" id="CHEBI:43474"/>
        <dbReference type="EC" id="7.2.3.1"/>
    </reaction>
</comment>
<keyword evidence="7 9" id="KW-0406">Ion transport</keyword>
<dbReference type="GO" id="GO:0000287">
    <property type="term" value="F:magnesium ion binding"/>
    <property type="evidence" value="ECO:0007669"/>
    <property type="project" value="UniProtKB-UniRule"/>
</dbReference>
<dbReference type="Proteomes" id="UP000824101">
    <property type="component" value="Unassembled WGS sequence"/>
</dbReference>
<feature type="transmembrane region" description="Helical" evidence="9">
    <location>
        <begin position="309"/>
        <end position="329"/>
    </location>
</feature>
<dbReference type="GO" id="GO:0009678">
    <property type="term" value="F:diphosphate hydrolysis-driven proton transmembrane transporter activity"/>
    <property type="evidence" value="ECO:0007669"/>
    <property type="project" value="UniProtKB-UniRule"/>
</dbReference>
<comment type="cofactor">
    <cofactor evidence="9">
        <name>Mg(2+)</name>
        <dbReference type="ChEBI" id="CHEBI:18420"/>
    </cofactor>
</comment>
<proteinExistence type="inferred from homology"/>
<keyword evidence="9" id="KW-1003">Cell membrane</keyword>
<dbReference type="GO" id="GO:0006814">
    <property type="term" value="P:sodium ion transport"/>
    <property type="evidence" value="ECO:0007669"/>
    <property type="project" value="UniProtKB-UniRule"/>
</dbReference>
<comment type="subcellular location">
    <subcellularLocation>
        <location evidence="9">Cell membrane</location>
        <topology evidence="9">Multi-pass membrane protein</topology>
    </subcellularLocation>
    <subcellularLocation>
        <location evidence="1">Endomembrane system</location>
        <topology evidence="1">Multi-pass membrane protein</topology>
    </subcellularLocation>
</comment>
<feature type="transmembrane region" description="Helical" evidence="9">
    <location>
        <begin position="248"/>
        <end position="268"/>
    </location>
</feature>
<dbReference type="GO" id="GO:0004427">
    <property type="term" value="F:inorganic diphosphate phosphatase activity"/>
    <property type="evidence" value="ECO:0007669"/>
    <property type="project" value="UniProtKB-UniRule"/>
</dbReference>
<gene>
    <name evidence="9" type="primary">hppA</name>
    <name evidence="10" type="ORF">IAA17_07575</name>
</gene>
<keyword evidence="4 9" id="KW-0460">Magnesium</keyword>
<dbReference type="EMBL" id="DXBC01000121">
    <property type="protein sequence ID" value="HIZ79631.1"/>
    <property type="molecule type" value="Genomic_DNA"/>
</dbReference>
<dbReference type="GO" id="GO:0030955">
    <property type="term" value="F:potassium ion binding"/>
    <property type="evidence" value="ECO:0007669"/>
    <property type="project" value="UniProtKB-UniRule"/>
</dbReference>
<keyword evidence="8 9" id="KW-0472">Membrane</keyword>
<dbReference type="InterPro" id="IPR004131">
    <property type="entry name" value="PPase-energised_H-pump"/>
</dbReference>
<feature type="transmembrane region" description="Helical" evidence="9">
    <location>
        <begin position="572"/>
        <end position="594"/>
    </location>
</feature>
<reference evidence="10" key="2">
    <citation type="submission" date="2021-04" db="EMBL/GenBank/DDBJ databases">
        <authorList>
            <person name="Gilroy R."/>
        </authorList>
    </citation>
    <scope>NUCLEOTIDE SEQUENCE</scope>
    <source>
        <strain evidence="10">ChiBcec1-1093</strain>
    </source>
</reference>
<feature type="transmembrane region" description="Helical" evidence="9">
    <location>
        <begin position="637"/>
        <end position="659"/>
    </location>
</feature>
<keyword evidence="10" id="KW-0378">Hydrolase</keyword>
<feature type="transmembrane region" description="Helical" evidence="9">
    <location>
        <begin position="280"/>
        <end position="303"/>
    </location>
</feature>
<keyword evidence="2 9" id="KW-0813">Transport</keyword>
<evidence type="ECO:0000256" key="8">
    <source>
        <dbReference type="ARBA" id="ARBA00023136"/>
    </source>
</evidence>
<dbReference type="EC" id="7.2.3.1" evidence="9"/>
<keyword evidence="9" id="KW-0630">Potassium</keyword>
<feature type="transmembrane region" description="Helical" evidence="9">
    <location>
        <begin position="367"/>
        <end position="391"/>
    </location>
</feature>
<comment type="caution">
    <text evidence="10">The sequence shown here is derived from an EMBL/GenBank/DDBJ whole genome shotgun (WGS) entry which is preliminary data.</text>
</comment>
<keyword evidence="3 9" id="KW-0812">Transmembrane</keyword>
<evidence type="ECO:0000256" key="1">
    <source>
        <dbReference type="ARBA" id="ARBA00004127"/>
    </source>
</evidence>